<dbReference type="AlphaFoldDB" id="A0A9X0CIE4"/>
<organism evidence="2 3">
    <name type="scientific">Desmophyllum pertusum</name>
    <dbReference type="NCBI Taxonomy" id="174260"/>
    <lineage>
        <taxon>Eukaryota</taxon>
        <taxon>Metazoa</taxon>
        <taxon>Cnidaria</taxon>
        <taxon>Anthozoa</taxon>
        <taxon>Hexacorallia</taxon>
        <taxon>Scleractinia</taxon>
        <taxon>Caryophylliina</taxon>
        <taxon>Caryophylliidae</taxon>
        <taxon>Desmophyllum</taxon>
    </lineage>
</organism>
<gene>
    <name evidence="2" type="ORF">OS493_005918</name>
</gene>
<keyword evidence="3" id="KW-1185">Reference proteome</keyword>
<dbReference type="Proteomes" id="UP001163046">
    <property type="component" value="Unassembled WGS sequence"/>
</dbReference>
<reference evidence="2" key="1">
    <citation type="submission" date="2023-01" db="EMBL/GenBank/DDBJ databases">
        <title>Genome assembly of the deep-sea coral Lophelia pertusa.</title>
        <authorList>
            <person name="Herrera S."/>
            <person name="Cordes E."/>
        </authorList>
    </citation>
    <scope>NUCLEOTIDE SEQUENCE</scope>
    <source>
        <strain evidence="2">USNM1676648</strain>
        <tissue evidence="2">Polyp</tissue>
    </source>
</reference>
<comment type="caution">
    <text evidence="2">The sequence shown here is derived from an EMBL/GenBank/DDBJ whole genome shotgun (WGS) entry which is preliminary data.</text>
</comment>
<dbReference type="OrthoDB" id="5958656at2759"/>
<sequence length="295" mass="33714">MSELISTAPLYTKDRVHLTKIGNILCTGKGCIGCARKCQIGEQDFSEILGDVDSVDFNKQEPRFVSSSVGLPYNREEKYNRRHGNTASTWAKNRKGKFRRRTKHAAKEQNLIRDNSSTQATDFPPLKKKINRTDLIVIHDNKVDKKGHHGGRLSMKTSAQSKLKTQGKLNKTVSFAAPLVRQGTFTLEEHDIEKSEVLRQENKDDDQNQKPHTQCRRFHARSRTYPLLVEPKTNFLKMLHNSSVGIFDIESMRNKKSSKWVEEALKAGVKEEELFPQIHNKITKGNHKKTAKKHS</sequence>
<protein>
    <submittedName>
        <fullName evidence="2">Uncharacterized protein</fullName>
    </submittedName>
</protein>
<feature type="compositionally biased region" description="Polar residues" evidence="1">
    <location>
        <begin position="155"/>
        <end position="165"/>
    </location>
</feature>
<evidence type="ECO:0000313" key="3">
    <source>
        <dbReference type="Proteomes" id="UP001163046"/>
    </source>
</evidence>
<feature type="region of interest" description="Disordered" evidence="1">
    <location>
        <begin position="143"/>
        <end position="165"/>
    </location>
</feature>
<name>A0A9X0CIE4_9CNID</name>
<evidence type="ECO:0000256" key="1">
    <source>
        <dbReference type="SAM" id="MobiDB-lite"/>
    </source>
</evidence>
<dbReference type="EMBL" id="MU827779">
    <property type="protein sequence ID" value="KAJ7339519.1"/>
    <property type="molecule type" value="Genomic_DNA"/>
</dbReference>
<evidence type="ECO:0000313" key="2">
    <source>
        <dbReference type="EMBL" id="KAJ7339519.1"/>
    </source>
</evidence>
<proteinExistence type="predicted"/>
<accession>A0A9X0CIE4</accession>